<reference evidence="4" key="1">
    <citation type="submission" date="2017-09" db="EMBL/GenBank/DDBJ databases">
        <title>Depth-based differentiation of microbial function through sediment-hosted aquifers and enrichment of novel symbionts in the deep terrestrial subsurface.</title>
        <authorList>
            <person name="Probst A.J."/>
            <person name="Ladd B."/>
            <person name="Jarett J.K."/>
            <person name="Geller-Mcgrath D.E."/>
            <person name="Sieber C.M.K."/>
            <person name="Emerson J.B."/>
            <person name="Anantharaman K."/>
            <person name="Thomas B.C."/>
            <person name="Malmstrom R."/>
            <person name="Stieglmeier M."/>
            <person name="Klingl A."/>
            <person name="Woyke T."/>
            <person name="Ryan C.M."/>
            <person name="Banfield J.F."/>
        </authorList>
    </citation>
    <scope>NUCLEOTIDE SEQUENCE [LARGE SCALE GENOMIC DNA]</scope>
</reference>
<name>A0A2M6WCY9_9BACT</name>
<organism evidence="3 4">
    <name type="scientific">Candidatus Komeilibacteria bacterium CG10_big_fil_rev_8_21_14_0_10_41_13</name>
    <dbReference type="NCBI Taxonomy" id="1974476"/>
    <lineage>
        <taxon>Bacteria</taxon>
        <taxon>Candidatus Komeiliibacteriota</taxon>
    </lineage>
</organism>
<keyword evidence="1" id="KW-0812">Transmembrane</keyword>
<comment type="caution">
    <text evidence="3">The sequence shown here is derived from an EMBL/GenBank/DDBJ whole genome shotgun (WGS) entry which is preliminary data.</text>
</comment>
<feature type="signal peptide" evidence="2">
    <location>
        <begin position="1"/>
        <end position="24"/>
    </location>
</feature>
<evidence type="ECO:0000313" key="4">
    <source>
        <dbReference type="Proteomes" id="UP000230543"/>
    </source>
</evidence>
<evidence type="ECO:0000313" key="3">
    <source>
        <dbReference type="EMBL" id="PIT90646.1"/>
    </source>
</evidence>
<proteinExistence type="predicted"/>
<protein>
    <submittedName>
        <fullName evidence="3">Uncharacterized protein</fullName>
    </submittedName>
</protein>
<evidence type="ECO:0000256" key="2">
    <source>
        <dbReference type="SAM" id="SignalP"/>
    </source>
</evidence>
<feature type="chain" id="PRO_5014908653" evidence="2">
    <location>
        <begin position="25"/>
        <end position="138"/>
    </location>
</feature>
<sequence>MNKLIYLIILTAFLAIPAVNLANAQVINSSYITNTADSAGFVGVPDKDKDKNDPNYYSGVISKNVGAMVSVIISFVGTIFFIFVIASGIQWMTAGGNEEQVNKSRKRLINASIGLLITVAAYFITWFISNAILQKPPV</sequence>
<gene>
    <name evidence="3" type="ORF">COU22_01025</name>
</gene>
<accession>A0A2M6WCY9</accession>
<feature type="transmembrane region" description="Helical" evidence="1">
    <location>
        <begin position="65"/>
        <end position="87"/>
    </location>
</feature>
<dbReference type="Proteomes" id="UP000230543">
    <property type="component" value="Unassembled WGS sequence"/>
</dbReference>
<evidence type="ECO:0000256" key="1">
    <source>
        <dbReference type="SAM" id="Phobius"/>
    </source>
</evidence>
<keyword evidence="2" id="KW-0732">Signal</keyword>
<keyword evidence="1" id="KW-1133">Transmembrane helix</keyword>
<feature type="transmembrane region" description="Helical" evidence="1">
    <location>
        <begin position="108"/>
        <end position="128"/>
    </location>
</feature>
<dbReference type="InterPro" id="IPR043993">
    <property type="entry name" value="T4SS_pilin"/>
</dbReference>
<dbReference type="Pfam" id="PF18895">
    <property type="entry name" value="T4SS_pilin"/>
    <property type="match status" value="1"/>
</dbReference>
<dbReference type="AlphaFoldDB" id="A0A2M6WCY9"/>
<keyword evidence="1" id="KW-0472">Membrane</keyword>
<dbReference type="EMBL" id="PFBO01000031">
    <property type="protein sequence ID" value="PIT90646.1"/>
    <property type="molecule type" value="Genomic_DNA"/>
</dbReference>